<comment type="caution">
    <text evidence="2">The sequence shown here is derived from an EMBL/GenBank/DDBJ whole genome shotgun (WGS) entry which is preliminary data.</text>
</comment>
<dbReference type="Pfam" id="PF00535">
    <property type="entry name" value="Glycos_transf_2"/>
    <property type="match status" value="1"/>
</dbReference>
<dbReference type="EMBL" id="JAFLWD010000006">
    <property type="protein sequence ID" value="MBO0439256.1"/>
    <property type="molecule type" value="Genomic_DNA"/>
</dbReference>
<feature type="domain" description="Glycosyltransferase 2-like" evidence="1">
    <location>
        <begin position="4"/>
        <end position="133"/>
    </location>
</feature>
<gene>
    <name evidence="2" type="ORF">JZO69_02635</name>
</gene>
<name>A0ABS3GVH9_9ENTE</name>
<accession>A0ABS3GVH9</accession>
<dbReference type="Proteomes" id="UP000664632">
    <property type="component" value="Unassembled WGS sequence"/>
</dbReference>
<dbReference type="RefSeq" id="WP_207111352.1">
    <property type="nucleotide sequence ID" value="NZ_JAFLWD010000006.1"/>
</dbReference>
<protein>
    <submittedName>
        <fullName evidence="2">Glycosyltransferase family 2 protein</fullName>
    </submittedName>
</protein>
<dbReference type="CDD" id="cd00761">
    <property type="entry name" value="Glyco_tranf_GTA_type"/>
    <property type="match status" value="1"/>
</dbReference>
<proteinExistence type="predicted"/>
<evidence type="ECO:0000313" key="3">
    <source>
        <dbReference type="Proteomes" id="UP000664632"/>
    </source>
</evidence>
<evidence type="ECO:0000259" key="1">
    <source>
        <dbReference type="Pfam" id="PF00535"/>
    </source>
</evidence>
<dbReference type="SUPFAM" id="SSF53448">
    <property type="entry name" value="Nucleotide-diphospho-sugar transferases"/>
    <property type="match status" value="1"/>
</dbReference>
<organism evidence="2 3">
    <name type="scientific">Candidatus Enterococcus ikei</name>
    <dbReference type="NCBI Taxonomy" id="2815326"/>
    <lineage>
        <taxon>Bacteria</taxon>
        <taxon>Bacillati</taxon>
        <taxon>Bacillota</taxon>
        <taxon>Bacilli</taxon>
        <taxon>Lactobacillales</taxon>
        <taxon>Enterococcaceae</taxon>
        <taxon>Enterococcus</taxon>
    </lineage>
</organism>
<dbReference type="InterPro" id="IPR029044">
    <property type="entry name" value="Nucleotide-diphossugar_trans"/>
</dbReference>
<keyword evidence="3" id="KW-1185">Reference proteome</keyword>
<sequence length="307" mass="36115">MNISILIPNHNDLRMKNLIQSIDYTCDSKKKVELVIVLNNPTKELKEQCENIHSEYKDKFLFNFIYTDRQNLGYLYNIGLQAASFDHVMFLDSDIICEPYAIEKIIESMDQDTQLVKANLIYKNMNGFVEKARFCNTTKDIPPYIPVILIKKNIFKLLKDNFVFAVDVVWCSDAEFAYRVINEDIPFKYCEANFYHDKITLKKDVKDAILYGFGKGIRIKRTKEEWNPFKEIREMKNKSSKHNLSILEMFYSVFWISLQQVSCGIQVAFPNFFKNSMNFDKSLKVSELFNDVNLDKGDDSSWKNNMY</sequence>
<reference evidence="2 3" key="1">
    <citation type="submission" date="2021-03" db="EMBL/GenBank/DDBJ databases">
        <title>Enterococcal diversity collection.</title>
        <authorList>
            <person name="Gilmore M.S."/>
            <person name="Schwartzman J."/>
            <person name="Van Tyne D."/>
            <person name="Martin M."/>
            <person name="Earl A.M."/>
            <person name="Manson A.L."/>
            <person name="Straub T."/>
            <person name="Salamzade R."/>
            <person name="Saavedra J."/>
            <person name="Lebreton F."/>
            <person name="Prichula J."/>
            <person name="Schaufler K."/>
            <person name="Gaca A."/>
            <person name="Sgardioli B."/>
            <person name="Wagenaar J."/>
            <person name="Strong T."/>
        </authorList>
    </citation>
    <scope>NUCLEOTIDE SEQUENCE [LARGE SCALE GENOMIC DNA]</scope>
    <source>
        <strain evidence="2 3">DIV0869a</strain>
    </source>
</reference>
<dbReference type="Gene3D" id="3.90.550.10">
    <property type="entry name" value="Spore Coat Polysaccharide Biosynthesis Protein SpsA, Chain A"/>
    <property type="match status" value="1"/>
</dbReference>
<dbReference type="InterPro" id="IPR001173">
    <property type="entry name" value="Glyco_trans_2-like"/>
</dbReference>
<evidence type="ECO:0000313" key="2">
    <source>
        <dbReference type="EMBL" id="MBO0439256.1"/>
    </source>
</evidence>